<evidence type="ECO:0000313" key="3">
    <source>
        <dbReference type="Proteomes" id="UP001652660"/>
    </source>
</evidence>
<reference evidence="4" key="1">
    <citation type="submission" date="2025-08" db="UniProtKB">
        <authorList>
            <consortium name="RefSeq"/>
        </authorList>
    </citation>
    <scope>IDENTIFICATION</scope>
    <source>
        <tissue evidence="4">Leaves</tissue>
    </source>
</reference>
<dbReference type="Proteomes" id="UP001652660">
    <property type="component" value="Chromosome 10c"/>
</dbReference>
<feature type="region of interest" description="Disordered" evidence="1">
    <location>
        <begin position="74"/>
        <end position="100"/>
    </location>
</feature>
<name>A0ABM4W1T1_COFAR</name>
<evidence type="ECO:0000313" key="4">
    <source>
        <dbReference type="RefSeq" id="XP_071925743.1"/>
    </source>
</evidence>
<keyword evidence="2" id="KW-1133">Transmembrane helix</keyword>
<evidence type="ECO:0000256" key="1">
    <source>
        <dbReference type="SAM" id="MobiDB-lite"/>
    </source>
</evidence>
<dbReference type="PANTHER" id="PTHR33918">
    <property type="entry name" value="OS01G0704200 PROTEIN"/>
    <property type="match status" value="1"/>
</dbReference>
<proteinExistence type="predicted"/>
<keyword evidence="3" id="KW-1185">Reference proteome</keyword>
<dbReference type="PANTHER" id="PTHR33918:SF4">
    <property type="entry name" value="ABC-2 TYPE TRANSPORTER DOMAIN-CONTAINING PROTEIN"/>
    <property type="match status" value="1"/>
</dbReference>
<feature type="transmembrane region" description="Helical" evidence="2">
    <location>
        <begin position="171"/>
        <end position="192"/>
    </location>
</feature>
<keyword evidence="2" id="KW-0472">Membrane</keyword>
<protein>
    <submittedName>
        <fullName evidence="4">Uncharacterized protein</fullName>
    </submittedName>
</protein>
<gene>
    <name evidence="4" type="primary">LOC113714977</name>
</gene>
<feature type="transmembrane region" description="Helical" evidence="2">
    <location>
        <begin position="132"/>
        <end position="151"/>
    </location>
</feature>
<keyword evidence="2" id="KW-0812">Transmembrane</keyword>
<sequence length="355" mass="39756">MEGLRTAFSFLKPINSQPISAAYFNPRPLFNSYGIAISVWLGPQSTLIPCNFSISSSQIKSRFRSRNVLCALNSEQPRTSTSPRREPRDAQVNAIDGSEPFRGKPGSVSFLGLTHQSVEESKLVSAPVEENVGSFVWVLAPVALISSLVLPRFFLGNAVVDLFRDELLSEIISSLASEVMFYIGLATFLRVTDHVQKPYLQFSAKRWSLITGLRGYLTSVFFITGFKIFAPLLAVYVTWPVLGLPALVAVAPFLAGCLVQFLFEKRLESRESSSWPLVTIIFEVYRIYQLTRAVQFIQTFMFAMKDAPITQQLLERNGALVSLIVTFQILGVFSLWSLLTFLLRLFPSRPVAENY</sequence>
<feature type="transmembrane region" description="Helical" evidence="2">
    <location>
        <begin position="213"/>
        <end position="236"/>
    </location>
</feature>
<organism evidence="3 4">
    <name type="scientific">Coffea arabica</name>
    <name type="common">Arabian coffee</name>
    <dbReference type="NCBI Taxonomy" id="13443"/>
    <lineage>
        <taxon>Eukaryota</taxon>
        <taxon>Viridiplantae</taxon>
        <taxon>Streptophyta</taxon>
        <taxon>Embryophyta</taxon>
        <taxon>Tracheophyta</taxon>
        <taxon>Spermatophyta</taxon>
        <taxon>Magnoliopsida</taxon>
        <taxon>eudicotyledons</taxon>
        <taxon>Gunneridae</taxon>
        <taxon>Pentapetalae</taxon>
        <taxon>asterids</taxon>
        <taxon>lamiids</taxon>
        <taxon>Gentianales</taxon>
        <taxon>Rubiaceae</taxon>
        <taxon>Ixoroideae</taxon>
        <taxon>Gardenieae complex</taxon>
        <taxon>Bertiereae - Coffeeae clade</taxon>
        <taxon>Coffeeae</taxon>
        <taxon>Coffea</taxon>
    </lineage>
</organism>
<feature type="transmembrane region" description="Helical" evidence="2">
    <location>
        <begin position="320"/>
        <end position="346"/>
    </location>
</feature>
<feature type="transmembrane region" description="Helical" evidence="2">
    <location>
        <begin position="242"/>
        <end position="263"/>
    </location>
</feature>
<dbReference type="RefSeq" id="XP_071925743.1">
    <property type="nucleotide sequence ID" value="XM_072069642.1"/>
</dbReference>
<evidence type="ECO:0000256" key="2">
    <source>
        <dbReference type="SAM" id="Phobius"/>
    </source>
</evidence>
<accession>A0ABM4W1T1</accession>
<dbReference type="GeneID" id="113714977"/>